<dbReference type="Proteomes" id="UP000186308">
    <property type="component" value="Unassembled WGS sequence"/>
</dbReference>
<name>A0A8G2CI72_ACIRU</name>
<dbReference type="InterPro" id="IPR011660">
    <property type="entry name" value="VapB-like"/>
</dbReference>
<organism evidence="1 2">
    <name type="scientific">Acidiphilium rubrum</name>
    <dbReference type="NCBI Taxonomy" id="526"/>
    <lineage>
        <taxon>Bacteria</taxon>
        <taxon>Pseudomonadati</taxon>
        <taxon>Pseudomonadota</taxon>
        <taxon>Alphaproteobacteria</taxon>
        <taxon>Acetobacterales</taxon>
        <taxon>Acidocellaceae</taxon>
        <taxon>Acidiphilium</taxon>
    </lineage>
</organism>
<proteinExistence type="predicted"/>
<dbReference type="AlphaFoldDB" id="A0A8G2CI72"/>
<dbReference type="RefSeq" id="WP_029312119.1">
    <property type="nucleotide sequence ID" value="NZ_FTNE01000002.1"/>
</dbReference>
<comment type="caution">
    <text evidence="1">The sequence shown here is derived from an EMBL/GenBank/DDBJ whole genome shotgun (WGS) entry which is preliminary data.</text>
</comment>
<evidence type="ECO:0000313" key="2">
    <source>
        <dbReference type="Proteomes" id="UP000186308"/>
    </source>
</evidence>
<keyword evidence="2" id="KW-1185">Reference proteome</keyword>
<sequence>MPLYIKDDEAAALVAELARTRGCTKQDAVKQAVRAALDHDRAAIPLRDQLRQLWAEFPLPPKTGLAADKAFFDDLSGEP</sequence>
<accession>A0A8G2CI72</accession>
<reference evidence="1 2" key="1">
    <citation type="submission" date="2017-01" db="EMBL/GenBank/DDBJ databases">
        <authorList>
            <person name="Varghese N."/>
            <person name="Submissions S."/>
        </authorList>
    </citation>
    <scope>NUCLEOTIDE SEQUENCE [LARGE SCALE GENOMIC DNA]</scope>
    <source>
        <strain evidence="1 2">ATCC 35905</strain>
    </source>
</reference>
<dbReference type="EMBL" id="FTNE01000002">
    <property type="protein sequence ID" value="SIQ20107.1"/>
    <property type="molecule type" value="Genomic_DNA"/>
</dbReference>
<protein>
    <submittedName>
        <fullName evidence="1">Antitoxin VapB</fullName>
    </submittedName>
</protein>
<gene>
    <name evidence="1" type="ORF">SAMN05421828_102185</name>
</gene>
<dbReference type="OrthoDB" id="9814421at2"/>
<evidence type="ECO:0000313" key="1">
    <source>
        <dbReference type="EMBL" id="SIQ20107.1"/>
    </source>
</evidence>
<dbReference type="Pfam" id="PF07704">
    <property type="entry name" value="PSK_trans_fac"/>
    <property type="match status" value="1"/>
</dbReference>